<dbReference type="AlphaFoldDB" id="A0A7V7PLH6"/>
<dbReference type="EMBL" id="VZDO01000018">
    <property type="protein sequence ID" value="KAB0677235.1"/>
    <property type="molecule type" value="Genomic_DNA"/>
</dbReference>
<evidence type="ECO:0000313" key="3">
    <source>
        <dbReference type="Proteomes" id="UP000432089"/>
    </source>
</evidence>
<proteinExistence type="predicted"/>
<evidence type="ECO:0000313" key="2">
    <source>
        <dbReference type="EMBL" id="KAB0677235.1"/>
    </source>
</evidence>
<protein>
    <submittedName>
        <fullName evidence="2">Uncharacterized protein</fullName>
    </submittedName>
</protein>
<keyword evidence="3" id="KW-1185">Reference proteome</keyword>
<reference evidence="2 3" key="1">
    <citation type="submission" date="2019-09" db="EMBL/GenBank/DDBJ databases">
        <title>YIM 132180 draft genome.</title>
        <authorList>
            <person name="Zhang K."/>
        </authorList>
    </citation>
    <scope>NUCLEOTIDE SEQUENCE [LARGE SCALE GENOMIC DNA]</scope>
    <source>
        <strain evidence="2 3">YIM 132180</strain>
    </source>
</reference>
<feature type="region of interest" description="Disordered" evidence="1">
    <location>
        <begin position="129"/>
        <end position="154"/>
    </location>
</feature>
<evidence type="ECO:0000256" key="1">
    <source>
        <dbReference type="SAM" id="MobiDB-lite"/>
    </source>
</evidence>
<name>A0A7V7PLH6_9HYPH</name>
<gene>
    <name evidence="2" type="ORF">F6X38_19160</name>
</gene>
<sequence>MVHVAEGAWLRDVLRHPDLVLAVRRDALAVYHRGASIFLAEFANGRIVPKTHVKYLQRSRQAYASLGDDGSFGLDPAAAIWTRYEGPQTLADMLRAATSLAGPEKLGLHALLVNSPHVVDTEIVLEGGTATAPGSSSAPDIAEPQSDPAATGNPTDERVEIAEAIETADAASTTTTEAATIADPVATRLDRLDVATLEEGQGTIRLVFHEAKHFANKELRAATSRTPPVLEQIARYEATLRRHETRLVAEYAAVCRALAELDVLRREVGGAAAPLNPLIRRVADGAALQLDPLPRLVVFGFDEDQRAGAVWTKHRARLIEALGSRRLYAVGNTRTKATAAFW</sequence>
<dbReference type="Proteomes" id="UP000432089">
    <property type="component" value="Unassembled WGS sequence"/>
</dbReference>
<dbReference type="RefSeq" id="WP_150972512.1">
    <property type="nucleotide sequence ID" value="NZ_VZDO01000018.1"/>
</dbReference>
<comment type="caution">
    <text evidence="2">The sequence shown here is derived from an EMBL/GenBank/DDBJ whole genome shotgun (WGS) entry which is preliminary data.</text>
</comment>
<accession>A0A7V7PLH6</accession>
<organism evidence="2 3">
    <name type="scientific">Plantimonas leprariae</name>
    <dbReference type="NCBI Taxonomy" id="2615207"/>
    <lineage>
        <taxon>Bacteria</taxon>
        <taxon>Pseudomonadati</taxon>
        <taxon>Pseudomonadota</taxon>
        <taxon>Alphaproteobacteria</taxon>
        <taxon>Hyphomicrobiales</taxon>
        <taxon>Aurantimonadaceae</taxon>
        <taxon>Plantimonas</taxon>
    </lineage>
</organism>